<evidence type="ECO:0000313" key="2">
    <source>
        <dbReference type="Proteomes" id="UP000198802"/>
    </source>
</evidence>
<name>A0A0S4QVB1_9ACTN</name>
<dbReference type="Proteomes" id="UP000198802">
    <property type="component" value="Unassembled WGS sequence"/>
</dbReference>
<dbReference type="RefSeq" id="WP_054571076.1">
    <property type="nucleotide sequence ID" value="NZ_FAOZ01000025.1"/>
</dbReference>
<protein>
    <submittedName>
        <fullName evidence="1">Uncharacterized protein</fullName>
    </submittedName>
</protein>
<reference evidence="2" key="1">
    <citation type="submission" date="2015-11" db="EMBL/GenBank/DDBJ databases">
        <authorList>
            <person name="Varghese N."/>
        </authorList>
    </citation>
    <scope>NUCLEOTIDE SEQUENCE [LARGE SCALE GENOMIC DNA]</scope>
    <source>
        <strain evidence="2">DSM 45899</strain>
    </source>
</reference>
<proteinExistence type="predicted"/>
<dbReference type="EMBL" id="FAOZ01000025">
    <property type="protein sequence ID" value="CUU59177.1"/>
    <property type="molecule type" value="Genomic_DNA"/>
</dbReference>
<evidence type="ECO:0000313" key="1">
    <source>
        <dbReference type="EMBL" id="CUU59177.1"/>
    </source>
</evidence>
<dbReference type="AlphaFoldDB" id="A0A0S4QVB1"/>
<accession>A0A0S4QVB1</accession>
<sequence length="177" mass="18924">MTDPASAAQRTLALLTGQLHVADHEGGPDTTALRAAQRHLDAIIRDAATRAPIETITSVERLAVGLLLQLAKTTHTSPQTTLQDIAVLHARQSTDADPAVALLTARLDMADTTPATAPLDAVRQELIFHAVQSNPQRILRTLTMVATALLIALAEALGTTPEKLIARLALYTYPHDH</sequence>
<organism evidence="1 2">
    <name type="scientific">Parafrankia irregularis</name>
    <dbReference type="NCBI Taxonomy" id="795642"/>
    <lineage>
        <taxon>Bacteria</taxon>
        <taxon>Bacillati</taxon>
        <taxon>Actinomycetota</taxon>
        <taxon>Actinomycetes</taxon>
        <taxon>Frankiales</taxon>
        <taxon>Frankiaceae</taxon>
        <taxon>Parafrankia</taxon>
    </lineage>
</organism>
<keyword evidence="2" id="KW-1185">Reference proteome</keyword>
<gene>
    <name evidence="1" type="ORF">Ga0074812_12567</name>
</gene>